<dbReference type="EMBL" id="JASJEU010000025">
    <property type="protein sequence ID" value="MDJ1651739.1"/>
    <property type="molecule type" value="Genomic_DNA"/>
</dbReference>
<keyword evidence="1" id="KW-0472">Membrane</keyword>
<keyword evidence="3" id="KW-1185">Reference proteome</keyword>
<dbReference type="RefSeq" id="WP_283833091.1">
    <property type="nucleotide sequence ID" value="NZ_JASJEU010000025.1"/>
</dbReference>
<dbReference type="Pfam" id="PF12389">
    <property type="entry name" value="Peptidase_M73"/>
    <property type="match status" value="1"/>
</dbReference>
<evidence type="ECO:0000313" key="2">
    <source>
        <dbReference type="EMBL" id="MDJ1651739.1"/>
    </source>
</evidence>
<dbReference type="InterPro" id="IPR022121">
    <property type="entry name" value="Peptidase_M73_camelysin"/>
</dbReference>
<gene>
    <name evidence="2" type="ORF">QNJ86_13090</name>
</gene>
<accession>A0ABT7DQC7</accession>
<proteinExistence type="predicted"/>
<keyword evidence="1" id="KW-1133">Transmembrane helix</keyword>
<feature type="transmembrane region" description="Helical" evidence="1">
    <location>
        <begin position="28"/>
        <end position="49"/>
    </location>
</feature>
<protein>
    <submittedName>
        <fullName evidence="2">TasA family protein</fullName>
    </submittedName>
</protein>
<organism evidence="2 3">
    <name type="scientific">Gordonibacter faecis</name>
    <dbReference type="NCBI Taxonomy" id="3047475"/>
    <lineage>
        <taxon>Bacteria</taxon>
        <taxon>Bacillati</taxon>
        <taxon>Actinomycetota</taxon>
        <taxon>Coriobacteriia</taxon>
        <taxon>Eggerthellales</taxon>
        <taxon>Eggerthellaceae</taxon>
        <taxon>Gordonibacter</taxon>
    </lineage>
</organism>
<dbReference type="Proteomes" id="UP001232750">
    <property type="component" value="Unassembled WGS sequence"/>
</dbReference>
<evidence type="ECO:0000256" key="1">
    <source>
        <dbReference type="SAM" id="Phobius"/>
    </source>
</evidence>
<keyword evidence="1" id="KW-0812">Transmembrane</keyword>
<name>A0ABT7DQC7_9ACTN</name>
<sequence length="201" mass="21968">MQYVDSANPSVVPKRTDRTHDTTTKRRILLVSVVALLMALLAAMTLAYFTTTIKTENVITAANVRLTLNYSGNAGQTIQIMPGDTVEKTVSVKNSGDMPFYVRVRLEVSVSNVSLPAADCLSMNINTADWTYKDGYYYYKQAVQPGTQTIPLFTKVSVDGGKVDNRYLAETFTLATHAYGVQSAHNTDSPLTAAGWPSEKA</sequence>
<evidence type="ECO:0000313" key="3">
    <source>
        <dbReference type="Proteomes" id="UP001232750"/>
    </source>
</evidence>
<reference evidence="2 3" key="1">
    <citation type="submission" date="2023-05" db="EMBL/GenBank/DDBJ databases">
        <title>Gordonibacter KGMB12511T sp. nov., isolated from faeces of healthy Korean.</title>
        <authorList>
            <person name="Kim H.S."/>
            <person name="Kim J.-S."/>
            <person name="Suh M.K."/>
            <person name="Eom M.K."/>
            <person name="Do H.E."/>
            <person name="Lee J.-S."/>
        </authorList>
    </citation>
    <scope>NUCLEOTIDE SEQUENCE [LARGE SCALE GENOMIC DNA]</scope>
    <source>
        <strain evidence="2 3">KGMB12511</strain>
    </source>
</reference>
<comment type="caution">
    <text evidence="2">The sequence shown here is derived from an EMBL/GenBank/DDBJ whole genome shotgun (WGS) entry which is preliminary data.</text>
</comment>